<dbReference type="RefSeq" id="WP_272447544.1">
    <property type="nucleotide sequence ID" value="NZ_JAMQKC010000028.1"/>
</dbReference>
<protein>
    <submittedName>
        <fullName evidence="1">Uncharacterized protein</fullName>
    </submittedName>
</protein>
<evidence type="ECO:0000313" key="2">
    <source>
        <dbReference type="Proteomes" id="UP001145069"/>
    </source>
</evidence>
<sequence>MVAQSNKIVQENHELVQENSKMIKVLTGEAKRDRDVNEVRHKELLKKIINIAYDIDLCN</sequence>
<evidence type="ECO:0000313" key="1">
    <source>
        <dbReference type="EMBL" id="MDC3418477.1"/>
    </source>
</evidence>
<dbReference type="Proteomes" id="UP001145069">
    <property type="component" value="Unassembled WGS sequence"/>
</dbReference>
<proteinExistence type="predicted"/>
<reference evidence="1" key="1">
    <citation type="submission" date="2022-06" db="EMBL/GenBank/DDBJ databases">
        <title>Aquibacillus sp. a new bacterium isolated from soil saline samples.</title>
        <authorList>
            <person name="Galisteo C."/>
            <person name="De La Haba R."/>
            <person name="Sanchez-Porro C."/>
            <person name="Ventosa A."/>
        </authorList>
    </citation>
    <scope>NUCLEOTIDE SEQUENCE</scope>
    <source>
        <strain evidence="1">3ASR75-54</strain>
    </source>
</reference>
<gene>
    <name evidence="1" type="ORF">NC799_16475</name>
</gene>
<dbReference type="EMBL" id="JAMQKC010000028">
    <property type="protein sequence ID" value="MDC3418477.1"/>
    <property type="molecule type" value="Genomic_DNA"/>
</dbReference>
<dbReference type="AlphaFoldDB" id="A0A9X4AFX3"/>
<name>A0A9X4AFX3_9BACI</name>
<accession>A0A9X4AFX3</accession>
<organism evidence="1 2">
    <name type="scientific">Aquibacillus salsiterrae</name>
    <dbReference type="NCBI Taxonomy" id="2950439"/>
    <lineage>
        <taxon>Bacteria</taxon>
        <taxon>Bacillati</taxon>
        <taxon>Bacillota</taxon>
        <taxon>Bacilli</taxon>
        <taxon>Bacillales</taxon>
        <taxon>Bacillaceae</taxon>
        <taxon>Aquibacillus</taxon>
    </lineage>
</organism>
<keyword evidence="2" id="KW-1185">Reference proteome</keyword>
<comment type="caution">
    <text evidence="1">The sequence shown here is derived from an EMBL/GenBank/DDBJ whole genome shotgun (WGS) entry which is preliminary data.</text>
</comment>